<reference evidence="2" key="1">
    <citation type="submission" date="2020-10" db="EMBL/GenBank/DDBJ databases">
        <authorList>
            <person name="Kikuchi T."/>
        </authorList>
    </citation>
    <scope>NUCLEOTIDE SEQUENCE</scope>
    <source>
        <strain evidence="2">NKZ352</strain>
    </source>
</reference>
<dbReference type="AlphaFoldDB" id="A0A8S1HG03"/>
<protein>
    <submittedName>
        <fullName evidence="2">Uncharacterized protein</fullName>
    </submittedName>
</protein>
<evidence type="ECO:0000313" key="3">
    <source>
        <dbReference type="Proteomes" id="UP000835052"/>
    </source>
</evidence>
<keyword evidence="1" id="KW-0472">Membrane</keyword>
<keyword evidence="1" id="KW-0812">Transmembrane</keyword>
<evidence type="ECO:0000256" key="1">
    <source>
        <dbReference type="SAM" id="Phobius"/>
    </source>
</evidence>
<evidence type="ECO:0000313" key="2">
    <source>
        <dbReference type="EMBL" id="CAD6193261.1"/>
    </source>
</evidence>
<comment type="caution">
    <text evidence="2">The sequence shown here is derived from an EMBL/GenBank/DDBJ whole genome shotgun (WGS) entry which is preliminary data.</text>
</comment>
<accession>A0A8S1HG03</accession>
<keyword evidence="1" id="KW-1133">Transmembrane helix</keyword>
<gene>
    <name evidence="2" type="ORF">CAUJ_LOCUS9180</name>
</gene>
<dbReference type="EMBL" id="CAJGYM010000034">
    <property type="protein sequence ID" value="CAD6193261.1"/>
    <property type="molecule type" value="Genomic_DNA"/>
</dbReference>
<name>A0A8S1HG03_9PELO</name>
<dbReference type="Proteomes" id="UP000835052">
    <property type="component" value="Unassembled WGS sequence"/>
</dbReference>
<feature type="transmembrane region" description="Helical" evidence="1">
    <location>
        <begin position="111"/>
        <end position="136"/>
    </location>
</feature>
<organism evidence="2 3">
    <name type="scientific">Caenorhabditis auriculariae</name>
    <dbReference type="NCBI Taxonomy" id="2777116"/>
    <lineage>
        <taxon>Eukaryota</taxon>
        <taxon>Metazoa</taxon>
        <taxon>Ecdysozoa</taxon>
        <taxon>Nematoda</taxon>
        <taxon>Chromadorea</taxon>
        <taxon>Rhabditida</taxon>
        <taxon>Rhabditina</taxon>
        <taxon>Rhabditomorpha</taxon>
        <taxon>Rhabditoidea</taxon>
        <taxon>Rhabditidae</taxon>
        <taxon>Peloderinae</taxon>
        <taxon>Caenorhabditis</taxon>
    </lineage>
</organism>
<keyword evidence="3" id="KW-1185">Reference proteome</keyword>
<proteinExistence type="predicted"/>
<sequence length="223" mass="24589">MLVRMVIGHRPSGLTTNKHVISAYSDDICGWKPLSGGISGRASDHQQRPIFATWLILAMDVRSLSTSVAVRLLTLGRISSPGSSSASPVDPEVGSTQDFVSELRERSVVSVILFFASNGYLIGPGFSSVIFVGMVINRRTSVSLSKQEKMLDEMVMSHQQRCQAEKIAILNGRVLFGMWTQKNKRNLGMPDWKTHNRFHCKRLQDLAPCKTCGASNQNNHTAS</sequence>